<dbReference type="AlphaFoldDB" id="A0A914ZB71"/>
<name>A0A914ZB71_9BILA</name>
<sequence length="104" mass="12572">MEKKRKVILKLKFAQYLVGEIGNPIFNIMNPDPEYYKKFPICSQYYKKFNVEIQKMKDHFFHLISEHRKGIDFDSNEEATDFVEAYMRYQHKLKLDGIVDPNFE</sequence>
<reference evidence="2" key="1">
    <citation type="submission" date="2022-11" db="UniProtKB">
        <authorList>
            <consortium name="WormBaseParasite"/>
        </authorList>
    </citation>
    <scope>IDENTIFICATION</scope>
</reference>
<dbReference type="WBParaSite" id="PSU_v2.g9903.t1">
    <property type="protein sequence ID" value="PSU_v2.g9903.t1"/>
    <property type="gene ID" value="PSU_v2.g9903"/>
</dbReference>
<keyword evidence="1" id="KW-1185">Reference proteome</keyword>
<organism evidence="1 2">
    <name type="scientific">Panagrolaimus superbus</name>
    <dbReference type="NCBI Taxonomy" id="310955"/>
    <lineage>
        <taxon>Eukaryota</taxon>
        <taxon>Metazoa</taxon>
        <taxon>Ecdysozoa</taxon>
        <taxon>Nematoda</taxon>
        <taxon>Chromadorea</taxon>
        <taxon>Rhabditida</taxon>
        <taxon>Tylenchina</taxon>
        <taxon>Panagrolaimomorpha</taxon>
        <taxon>Panagrolaimoidea</taxon>
        <taxon>Panagrolaimidae</taxon>
        <taxon>Panagrolaimus</taxon>
    </lineage>
</organism>
<evidence type="ECO:0000313" key="2">
    <source>
        <dbReference type="WBParaSite" id="PSU_v2.g9903.t1"/>
    </source>
</evidence>
<accession>A0A914ZB71</accession>
<protein>
    <submittedName>
        <fullName evidence="2">Uncharacterized protein</fullName>
    </submittedName>
</protein>
<proteinExistence type="predicted"/>
<evidence type="ECO:0000313" key="1">
    <source>
        <dbReference type="Proteomes" id="UP000887577"/>
    </source>
</evidence>
<dbReference type="Proteomes" id="UP000887577">
    <property type="component" value="Unplaced"/>
</dbReference>